<dbReference type="GO" id="GO:0005524">
    <property type="term" value="F:ATP binding"/>
    <property type="evidence" value="ECO:0007669"/>
    <property type="project" value="UniProtKB-KW"/>
</dbReference>
<comment type="caution">
    <text evidence="10">The sequence shown here is derived from an EMBL/GenBank/DDBJ whole genome shotgun (WGS) entry which is preliminary data.</text>
</comment>
<comment type="subunit">
    <text evidence="3">Monomer.</text>
</comment>
<dbReference type="GO" id="GO:0005829">
    <property type="term" value="C:cytosol"/>
    <property type="evidence" value="ECO:0007669"/>
    <property type="project" value="TreeGrafter"/>
</dbReference>
<dbReference type="GO" id="GO:0043531">
    <property type="term" value="F:ADP binding"/>
    <property type="evidence" value="ECO:0007669"/>
    <property type="project" value="TreeGrafter"/>
</dbReference>
<evidence type="ECO:0000313" key="11">
    <source>
        <dbReference type="Proteomes" id="UP000298196"/>
    </source>
</evidence>
<dbReference type="AlphaFoldDB" id="A0A4Z0N8Q6"/>
<evidence type="ECO:0000313" key="10">
    <source>
        <dbReference type="EMBL" id="TGD89546.1"/>
    </source>
</evidence>
<dbReference type="PANTHER" id="PTHR11406:SF23">
    <property type="entry name" value="PHOSPHOGLYCERATE KINASE 1, CHLOROPLASTIC-RELATED"/>
    <property type="match status" value="1"/>
</dbReference>
<dbReference type="SUPFAM" id="SSF53748">
    <property type="entry name" value="Phosphoglycerate kinase"/>
    <property type="match status" value="1"/>
</dbReference>
<dbReference type="GO" id="GO:0004618">
    <property type="term" value="F:phosphoglycerate kinase activity"/>
    <property type="evidence" value="ECO:0007669"/>
    <property type="project" value="UniProtKB-EC"/>
</dbReference>
<reference evidence="10 11" key="1">
    <citation type="submission" date="2018-03" db="EMBL/GenBank/DDBJ databases">
        <title>Non-Typhoidal Salmonella genome sequencing and assembly.</title>
        <authorList>
            <person name="Matchawe C."/>
        </authorList>
    </citation>
    <scope>NUCLEOTIDE SEQUENCE [LARGE SCALE GENOMIC DNA]</scope>
    <source>
        <strain evidence="10 11">22sa</strain>
    </source>
</reference>
<evidence type="ECO:0000256" key="3">
    <source>
        <dbReference type="ARBA" id="ARBA00011245"/>
    </source>
</evidence>
<dbReference type="EMBL" id="PYKI01001253">
    <property type="protein sequence ID" value="TGD89546.1"/>
    <property type="molecule type" value="Genomic_DNA"/>
</dbReference>
<evidence type="ECO:0000256" key="6">
    <source>
        <dbReference type="ARBA" id="ARBA00022741"/>
    </source>
</evidence>
<name>A0A4Z0N8Q6_SALET</name>
<gene>
    <name evidence="10" type="ORF">C9F07_11700</name>
</gene>
<protein>
    <recommendedName>
        <fullName evidence="4 9">Phosphoglycerate kinase</fullName>
        <ecNumber evidence="4 9">2.7.2.3</ecNumber>
    </recommendedName>
</protein>
<dbReference type="PRINTS" id="PR00477">
    <property type="entry name" value="PHGLYCKINASE"/>
</dbReference>
<dbReference type="PANTHER" id="PTHR11406">
    <property type="entry name" value="PHOSPHOGLYCERATE KINASE"/>
    <property type="match status" value="1"/>
</dbReference>
<keyword evidence="8" id="KW-0067">ATP-binding</keyword>
<evidence type="ECO:0000256" key="4">
    <source>
        <dbReference type="ARBA" id="ARBA00013061"/>
    </source>
</evidence>
<dbReference type="GO" id="GO:0006094">
    <property type="term" value="P:gluconeogenesis"/>
    <property type="evidence" value="ECO:0007669"/>
    <property type="project" value="TreeGrafter"/>
</dbReference>
<dbReference type="Proteomes" id="UP000298196">
    <property type="component" value="Unassembled WGS sequence"/>
</dbReference>
<proteinExistence type="inferred from homology"/>
<keyword evidence="7 9" id="KW-0418">Kinase</keyword>
<dbReference type="InterPro" id="IPR015824">
    <property type="entry name" value="Phosphoglycerate_kinase_N"/>
</dbReference>
<feature type="non-terminal residue" evidence="10">
    <location>
        <position position="148"/>
    </location>
</feature>
<keyword evidence="11" id="KW-1185">Reference proteome</keyword>
<dbReference type="InterPro" id="IPR001576">
    <property type="entry name" value="Phosphoglycerate_kinase"/>
</dbReference>
<dbReference type="InterPro" id="IPR036043">
    <property type="entry name" value="Phosphoglycerate_kinase_sf"/>
</dbReference>
<comment type="similarity">
    <text evidence="2 9">Belongs to the phosphoglycerate kinase family.</text>
</comment>
<keyword evidence="6" id="KW-0547">Nucleotide-binding</keyword>
<evidence type="ECO:0000256" key="5">
    <source>
        <dbReference type="ARBA" id="ARBA00022679"/>
    </source>
</evidence>
<evidence type="ECO:0000256" key="2">
    <source>
        <dbReference type="ARBA" id="ARBA00008982"/>
    </source>
</evidence>
<evidence type="ECO:0000256" key="1">
    <source>
        <dbReference type="ARBA" id="ARBA00000642"/>
    </source>
</evidence>
<feature type="non-terminal residue" evidence="10">
    <location>
        <position position="1"/>
    </location>
</feature>
<comment type="catalytic activity">
    <reaction evidence="1 9">
        <text>(2R)-3-phosphoglycerate + ATP = (2R)-3-phospho-glyceroyl phosphate + ADP</text>
        <dbReference type="Rhea" id="RHEA:14801"/>
        <dbReference type="ChEBI" id="CHEBI:30616"/>
        <dbReference type="ChEBI" id="CHEBI:57604"/>
        <dbReference type="ChEBI" id="CHEBI:58272"/>
        <dbReference type="ChEBI" id="CHEBI:456216"/>
        <dbReference type="EC" id="2.7.2.3"/>
    </reaction>
</comment>
<dbReference type="GO" id="GO:0006096">
    <property type="term" value="P:glycolytic process"/>
    <property type="evidence" value="ECO:0007669"/>
    <property type="project" value="InterPro"/>
</dbReference>
<sequence length="148" mass="15433">LPARAGGAHRAPPLTALASLSKLADQLIVGGGIANTFVAAQGHSVGKSLYEADLVDEAKRLLTTCDIPVPTDVRVATEFSETAPATLKSVNDVKEDEQILDIGDASAQQLAEILKNAKTILWNGPVGVLEWPTFRGGTEIEATASACL</sequence>
<evidence type="ECO:0000256" key="7">
    <source>
        <dbReference type="ARBA" id="ARBA00022777"/>
    </source>
</evidence>
<dbReference type="EC" id="2.7.2.3" evidence="4 9"/>
<evidence type="ECO:0000256" key="9">
    <source>
        <dbReference type="RuleBase" id="RU000532"/>
    </source>
</evidence>
<organism evidence="10 11">
    <name type="scientific">Salmonella enterica subsp. enterica serovar Poona</name>
    <dbReference type="NCBI Taxonomy" id="436295"/>
    <lineage>
        <taxon>Bacteria</taxon>
        <taxon>Pseudomonadati</taxon>
        <taxon>Pseudomonadota</taxon>
        <taxon>Gammaproteobacteria</taxon>
        <taxon>Enterobacterales</taxon>
        <taxon>Enterobacteriaceae</taxon>
        <taxon>Salmonella</taxon>
    </lineage>
</organism>
<dbReference type="Gene3D" id="3.40.50.1260">
    <property type="entry name" value="Phosphoglycerate kinase, N-terminal domain"/>
    <property type="match status" value="1"/>
</dbReference>
<accession>A0A4Z0N8Q6</accession>
<evidence type="ECO:0000256" key="8">
    <source>
        <dbReference type="ARBA" id="ARBA00022840"/>
    </source>
</evidence>
<dbReference type="Pfam" id="PF00162">
    <property type="entry name" value="PGK"/>
    <property type="match status" value="1"/>
</dbReference>
<keyword evidence="5 9" id="KW-0808">Transferase</keyword>